<feature type="transmembrane region" description="Helical" evidence="1">
    <location>
        <begin position="6"/>
        <end position="27"/>
    </location>
</feature>
<gene>
    <name evidence="2" type="ORF">BH747_01210</name>
</gene>
<dbReference type="Proteomes" id="UP000192477">
    <property type="component" value="Unassembled WGS sequence"/>
</dbReference>
<organism evidence="2 3">
    <name type="scientific">Enterococcus villorum</name>
    <dbReference type="NCBI Taxonomy" id="112904"/>
    <lineage>
        <taxon>Bacteria</taxon>
        <taxon>Bacillati</taxon>
        <taxon>Bacillota</taxon>
        <taxon>Bacilli</taxon>
        <taxon>Lactobacillales</taxon>
        <taxon>Enterococcaceae</taxon>
        <taxon>Enterococcus</taxon>
    </lineage>
</organism>
<dbReference type="STRING" id="112904.BH747_01210"/>
<evidence type="ECO:0000256" key="1">
    <source>
        <dbReference type="SAM" id="Phobius"/>
    </source>
</evidence>
<evidence type="ECO:0000313" key="2">
    <source>
        <dbReference type="EMBL" id="OQO71481.1"/>
    </source>
</evidence>
<sequence>MPINSINKSILSSFICFINIITTFILLAKKKSTSKERAIAIVQLVNEHVRNKDSFAKQAEIHKECEKQFL</sequence>
<reference evidence="2 3" key="1">
    <citation type="journal article" date="2017" name="BMC Microbiol.">
        <title>Comparative genomics of Enterococcus spp. isolated from bovine feces.</title>
        <authorList>
            <person name="Beukers A.G."/>
            <person name="Zaheer R."/>
            <person name="Goji N."/>
            <person name="Amoako K.K."/>
            <person name="Chaves A.V."/>
            <person name="Ward M.P."/>
            <person name="McAllister T.A."/>
        </authorList>
    </citation>
    <scope>NUCLEOTIDE SEQUENCE [LARGE SCALE GENOMIC DNA]</scope>
    <source>
        <strain evidence="2 3">F1129D 143</strain>
    </source>
</reference>
<keyword evidence="1" id="KW-0812">Transmembrane</keyword>
<accession>A0A1V8YFU6</accession>
<evidence type="ECO:0000313" key="3">
    <source>
        <dbReference type="Proteomes" id="UP000192477"/>
    </source>
</evidence>
<protein>
    <submittedName>
        <fullName evidence="2">Uncharacterized protein</fullName>
    </submittedName>
</protein>
<name>A0A1V8YFU6_9ENTE</name>
<keyword evidence="1" id="KW-0472">Membrane</keyword>
<dbReference type="AlphaFoldDB" id="A0A1V8YFU6"/>
<proteinExistence type="predicted"/>
<comment type="caution">
    <text evidence="2">The sequence shown here is derived from an EMBL/GenBank/DDBJ whole genome shotgun (WGS) entry which is preliminary data.</text>
</comment>
<keyword evidence="1" id="KW-1133">Transmembrane helix</keyword>
<dbReference type="EMBL" id="MJEA01000001">
    <property type="protein sequence ID" value="OQO71481.1"/>
    <property type="molecule type" value="Genomic_DNA"/>
</dbReference>